<accession>A0AAV4W7W0</accession>
<reference evidence="2 3" key="1">
    <citation type="submission" date="2021-06" db="EMBL/GenBank/DDBJ databases">
        <title>Caerostris darwini draft genome.</title>
        <authorList>
            <person name="Kono N."/>
            <person name="Arakawa K."/>
        </authorList>
    </citation>
    <scope>NUCLEOTIDE SEQUENCE [LARGE SCALE GENOMIC DNA]</scope>
</reference>
<dbReference type="AlphaFoldDB" id="A0AAV4W7W0"/>
<dbReference type="EMBL" id="BPLQ01014259">
    <property type="protein sequence ID" value="GIY78566.1"/>
    <property type="molecule type" value="Genomic_DNA"/>
</dbReference>
<evidence type="ECO:0000256" key="1">
    <source>
        <dbReference type="SAM" id="MobiDB-lite"/>
    </source>
</evidence>
<comment type="caution">
    <text evidence="2">The sequence shown here is derived from an EMBL/GenBank/DDBJ whole genome shotgun (WGS) entry which is preliminary data.</text>
</comment>
<feature type="region of interest" description="Disordered" evidence="1">
    <location>
        <begin position="20"/>
        <end position="48"/>
    </location>
</feature>
<evidence type="ECO:0000313" key="3">
    <source>
        <dbReference type="Proteomes" id="UP001054837"/>
    </source>
</evidence>
<evidence type="ECO:0000313" key="2">
    <source>
        <dbReference type="EMBL" id="GIY78566.1"/>
    </source>
</evidence>
<sequence>MHSFSDGTERNFLGRVAADFGGGSYSSSDAISTAARRRNRRPSDVEGRTSQFLFPHPLAHSATQAECGAICRRNASPSGIFGRLPTVKESVLLQIKCQAVPLLIIYSRTQVNGMHKWHLKYYV</sequence>
<gene>
    <name evidence="2" type="ORF">CDAR_14921</name>
</gene>
<proteinExistence type="predicted"/>
<keyword evidence="3" id="KW-1185">Reference proteome</keyword>
<dbReference type="Proteomes" id="UP001054837">
    <property type="component" value="Unassembled WGS sequence"/>
</dbReference>
<protein>
    <submittedName>
        <fullName evidence="2">Uncharacterized protein</fullName>
    </submittedName>
</protein>
<name>A0AAV4W7W0_9ARAC</name>
<organism evidence="2 3">
    <name type="scientific">Caerostris darwini</name>
    <dbReference type="NCBI Taxonomy" id="1538125"/>
    <lineage>
        <taxon>Eukaryota</taxon>
        <taxon>Metazoa</taxon>
        <taxon>Ecdysozoa</taxon>
        <taxon>Arthropoda</taxon>
        <taxon>Chelicerata</taxon>
        <taxon>Arachnida</taxon>
        <taxon>Araneae</taxon>
        <taxon>Araneomorphae</taxon>
        <taxon>Entelegynae</taxon>
        <taxon>Araneoidea</taxon>
        <taxon>Araneidae</taxon>
        <taxon>Caerostris</taxon>
    </lineage>
</organism>